<dbReference type="Gramene" id="PUZ41279">
    <property type="protein sequence ID" value="PUZ41279"/>
    <property type="gene ID" value="GQ55_9G491300"/>
</dbReference>
<keyword evidence="2" id="KW-1185">Reference proteome</keyword>
<organism evidence="1 2">
    <name type="scientific">Panicum hallii var. hallii</name>
    <dbReference type="NCBI Taxonomy" id="1504633"/>
    <lineage>
        <taxon>Eukaryota</taxon>
        <taxon>Viridiplantae</taxon>
        <taxon>Streptophyta</taxon>
        <taxon>Embryophyta</taxon>
        <taxon>Tracheophyta</taxon>
        <taxon>Spermatophyta</taxon>
        <taxon>Magnoliopsida</taxon>
        <taxon>Liliopsida</taxon>
        <taxon>Poales</taxon>
        <taxon>Poaceae</taxon>
        <taxon>PACMAD clade</taxon>
        <taxon>Panicoideae</taxon>
        <taxon>Panicodae</taxon>
        <taxon>Paniceae</taxon>
        <taxon>Panicinae</taxon>
        <taxon>Panicum</taxon>
        <taxon>Panicum sect. Panicum</taxon>
    </lineage>
</organism>
<sequence>MVAGSGVQLKPSGPGYTAERMPVSVSILSIKAGVARHVPPSPLQNEPPKLARHASCLRVATTKPYGDRPPCRDAQTPCMPRTAPARHERWWVGVSRTARSFCVLHFGPLDDDMLRRWYLEAGFEPCQEQCASFLSSS</sequence>
<dbReference type="EMBL" id="CM009757">
    <property type="protein sequence ID" value="PUZ41279.1"/>
    <property type="molecule type" value="Genomic_DNA"/>
</dbReference>
<gene>
    <name evidence="1" type="ORF">GQ55_9G491300</name>
</gene>
<evidence type="ECO:0000313" key="1">
    <source>
        <dbReference type="EMBL" id="PUZ41279.1"/>
    </source>
</evidence>
<proteinExistence type="predicted"/>
<reference evidence="1 2" key="1">
    <citation type="submission" date="2018-04" db="EMBL/GenBank/DDBJ databases">
        <title>WGS assembly of Panicum hallii var. hallii HAL2.</title>
        <authorList>
            <person name="Lovell J."/>
            <person name="Jenkins J."/>
            <person name="Lowry D."/>
            <person name="Mamidi S."/>
            <person name="Sreedasyam A."/>
            <person name="Weng X."/>
            <person name="Barry K."/>
            <person name="Bonette J."/>
            <person name="Campitelli B."/>
            <person name="Daum C."/>
            <person name="Gordon S."/>
            <person name="Gould B."/>
            <person name="Lipzen A."/>
            <person name="MacQueen A."/>
            <person name="Palacio-Mejia J."/>
            <person name="Plott C."/>
            <person name="Shakirov E."/>
            <person name="Shu S."/>
            <person name="Yoshinaga Y."/>
            <person name="Zane M."/>
            <person name="Rokhsar D."/>
            <person name="Grimwood J."/>
            <person name="Schmutz J."/>
            <person name="Juenger T."/>
        </authorList>
    </citation>
    <scope>NUCLEOTIDE SEQUENCE [LARGE SCALE GENOMIC DNA]</scope>
    <source>
        <strain evidence="2">cv. HAL2</strain>
    </source>
</reference>
<dbReference type="Proteomes" id="UP000244336">
    <property type="component" value="Chromosome 9"/>
</dbReference>
<evidence type="ECO:0000313" key="2">
    <source>
        <dbReference type="Proteomes" id="UP000244336"/>
    </source>
</evidence>
<dbReference type="AlphaFoldDB" id="A0A2T7CD69"/>
<accession>A0A2T7CD69</accession>
<name>A0A2T7CD69_9POAL</name>
<protein>
    <submittedName>
        <fullName evidence="1">Uncharacterized protein</fullName>
    </submittedName>
</protein>